<dbReference type="InterPro" id="IPR040357">
    <property type="entry name" value="Vma22/CCDC115"/>
</dbReference>
<evidence type="ECO:0000256" key="1">
    <source>
        <dbReference type="ARBA" id="ARBA00093634"/>
    </source>
</evidence>
<dbReference type="Pfam" id="PF21730">
    <property type="entry name" value="Vma22_CCDC115"/>
    <property type="match status" value="1"/>
</dbReference>
<dbReference type="AlphaFoldDB" id="A0A3M7MEH3"/>
<evidence type="ECO:0000313" key="3">
    <source>
        <dbReference type="EMBL" id="RMZ72936.1"/>
    </source>
</evidence>
<organism evidence="3 4">
    <name type="scientific">Pyrenophora seminiperda CCB06</name>
    <dbReference type="NCBI Taxonomy" id="1302712"/>
    <lineage>
        <taxon>Eukaryota</taxon>
        <taxon>Fungi</taxon>
        <taxon>Dikarya</taxon>
        <taxon>Ascomycota</taxon>
        <taxon>Pezizomycotina</taxon>
        <taxon>Dothideomycetes</taxon>
        <taxon>Pleosporomycetidae</taxon>
        <taxon>Pleosporales</taxon>
        <taxon>Pleosporineae</taxon>
        <taxon>Pleosporaceae</taxon>
        <taxon>Pyrenophora</taxon>
    </lineage>
</organism>
<protein>
    <recommendedName>
        <fullName evidence="1">Vacuolar ATPase assembly protein VMA22</fullName>
    </recommendedName>
</protein>
<feature type="compositionally biased region" description="Basic and acidic residues" evidence="2">
    <location>
        <begin position="167"/>
        <end position="179"/>
    </location>
</feature>
<feature type="compositionally biased region" description="Acidic residues" evidence="2">
    <location>
        <begin position="126"/>
        <end position="139"/>
    </location>
</feature>
<feature type="region of interest" description="Disordered" evidence="2">
    <location>
        <begin position="104"/>
        <end position="179"/>
    </location>
</feature>
<dbReference type="EMBL" id="KE747836">
    <property type="protein sequence ID" value="RMZ72936.1"/>
    <property type="molecule type" value="Genomic_DNA"/>
</dbReference>
<dbReference type="Proteomes" id="UP000265663">
    <property type="component" value="Unassembled WGS sequence"/>
</dbReference>
<evidence type="ECO:0000313" key="4">
    <source>
        <dbReference type="Proteomes" id="UP000265663"/>
    </source>
</evidence>
<name>A0A3M7MEH3_9PLEO</name>
<gene>
    <name evidence="3" type="ORF">GMOD_00009720</name>
</gene>
<dbReference type="GO" id="GO:0051082">
    <property type="term" value="F:unfolded protein binding"/>
    <property type="evidence" value="ECO:0007669"/>
    <property type="project" value="TreeGrafter"/>
</dbReference>
<accession>A0A3M7MEH3</accession>
<evidence type="ECO:0000256" key="2">
    <source>
        <dbReference type="SAM" id="MobiDB-lite"/>
    </source>
</evidence>
<sequence length="237" mass="26858">MRKKKMTDLQSMPLNRAEIAAQRDKEDLLDDLDDLLEHYLLTLHEYHKVMGELTTQLSSGYMALAQANFHNSSSAIRYGQDCYDERMQAIRKVHIAEHGRLLSDRPHFSIHPPDVVAPPSRKTSDAEQEEHEQNDEQDEPSSSAIPKPTDKAETTPDAGQRSNPDPKQTEQENKKSSEKIADPLKWFGILVPPALRTAQSTFVDAVEGPIPQLATIAKDLRMQEIEIGRVRKQIKKM</sequence>
<dbReference type="GO" id="GO:1990871">
    <property type="term" value="C:Vma12-Vma22 assembly complex"/>
    <property type="evidence" value="ECO:0007669"/>
    <property type="project" value="TreeGrafter"/>
</dbReference>
<dbReference type="GO" id="GO:0070072">
    <property type="term" value="P:vacuolar proton-transporting V-type ATPase complex assembly"/>
    <property type="evidence" value="ECO:0007669"/>
    <property type="project" value="InterPro"/>
</dbReference>
<dbReference type="PANTHER" id="PTHR31996">
    <property type="entry name" value="COILED-COIL DOMAIN-CONTAINING PROTEIN 115"/>
    <property type="match status" value="1"/>
</dbReference>
<dbReference type="OrthoDB" id="408631at2759"/>
<reference evidence="3 4" key="1">
    <citation type="journal article" date="2014" name="PLoS ONE">
        <title>De novo Genome Assembly of the Fungal Plant Pathogen Pyrenophora semeniperda.</title>
        <authorList>
            <person name="Soliai M.M."/>
            <person name="Meyer S.E."/>
            <person name="Udall J.A."/>
            <person name="Elzinga D.E."/>
            <person name="Hermansen R.A."/>
            <person name="Bodily P.M."/>
            <person name="Hart A.A."/>
            <person name="Coleman C.E."/>
        </authorList>
    </citation>
    <scope>NUCLEOTIDE SEQUENCE [LARGE SCALE GENOMIC DNA]</scope>
    <source>
        <strain evidence="3 4">CCB06</strain>
        <tissue evidence="3">Mycelium</tissue>
    </source>
</reference>
<dbReference type="PANTHER" id="PTHR31996:SF2">
    <property type="entry name" value="COILED-COIL DOMAIN-CONTAINING PROTEIN 115"/>
    <property type="match status" value="1"/>
</dbReference>
<keyword evidence="4" id="KW-1185">Reference proteome</keyword>
<proteinExistence type="predicted"/>